<feature type="transmembrane region" description="Helical" evidence="1">
    <location>
        <begin position="295"/>
        <end position="311"/>
    </location>
</feature>
<sequence>MINILKSNHNIKFYFFIAFLILTGYSPTYLSSYAFSDDWFYLYASNTDPYSILKWDVLSGRPLYGCFHYLFSFLIDSVHSLIILRVFSLLSLITLGCYLYNFISKRQILENDLQRFTFSTMLCLLPSFQVFTAWSVCFPYVLAVIFSGLSYSHLTHHKASFSRLLLSAIFISASFAIYQPAGMSFLFFAMVDLCLSKRKTDRKIFLKTMLMLCFGMLSALLFAKVLPYQLYHDTLGRTNMTLALGKKLLWFIQEPLKNAISNYDLGRTLLSVTLSIIIIGVGVAAMRKNGKDKPYLFIIFVFAAALPNLLVSESWAAYRTIVAVTLITTSAFLFGLLMMFSKIKYPQIPYFIFILLTVFISNKNIREGFSSPQQQEYKLITSAIMSAVPKEFTGNVYYKIDEDNLPRIAKSTKYDEFGALSLGMPWTFAGMAYSVKKEHAMNYVITETPFIGINNHCTEPCLIINASAVLNHGVK</sequence>
<keyword evidence="1" id="KW-1133">Transmembrane helix</keyword>
<protein>
    <recommendedName>
        <fullName evidence="4">Glucosyl transferase GtrII family protein</fullName>
    </recommendedName>
</protein>
<evidence type="ECO:0000313" key="3">
    <source>
        <dbReference type="Proteomes" id="UP000502005"/>
    </source>
</evidence>
<feature type="transmembrane region" description="Helical" evidence="1">
    <location>
        <begin position="78"/>
        <end position="100"/>
    </location>
</feature>
<gene>
    <name evidence="2" type="ORF">CUN67_13725</name>
</gene>
<feature type="transmembrane region" description="Helical" evidence="1">
    <location>
        <begin position="121"/>
        <end position="146"/>
    </location>
</feature>
<keyword evidence="1" id="KW-0472">Membrane</keyword>
<dbReference type="AlphaFoldDB" id="A0A6B9GA67"/>
<dbReference type="EMBL" id="CP024768">
    <property type="protein sequence ID" value="QGY29929.1"/>
    <property type="molecule type" value="Genomic_DNA"/>
</dbReference>
<keyword evidence="1" id="KW-0812">Transmembrane</keyword>
<evidence type="ECO:0008006" key="4">
    <source>
        <dbReference type="Google" id="ProtNLM"/>
    </source>
</evidence>
<feature type="transmembrane region" description="Helical" evidence="1">
    <location>
        <begin position="12"/>
        <end position="35"/>
    </location>
</feature>
<feature type="transmembrane region" description="Helical" evidence="1">
    <location>
        <begin position="317"/>
        <end position="336"/>
    </location>
</feature>
<feature type="transmembrane region" description="Helical" evidence="1">
    <location>
        <begin position="166"/>
        <end position="192"/>
    </location>
</feature>
<proteinExistence type="predicted"/>
<reference evidence="2 3" key="1">
    <citation type="submission" date="2017-11" db="EMBL/GenBank/DDBJ databases">
        <title>Genome sequence of Pantoea cypripedii NE1.</title>
        <authorList>
            <person name="Nascimento F.X."/>
        </authorList>
    </citation>
    <scope>NUCLEOTIDE SEQUENCE [LARGE SCALE GENOMIC DNA]</scope>
    <source>
        <strain evidence="2 3">NE1</strain>
    </source>
</reference>
<feature type="transmembrane region" description="Helical" evidence="1">
    <location>
        <begin position="204"/>
        <end position="223"/>
    </location>
</feature>
<name>A0A6B9GA67_PANCY</name>
<feature type="transmembrane region" description="Helical" evidence="1">
    <location>
        <begin position="265"/>
        <end position="283"/>
    </location>
</feature>
<dbReference type="RefSeq" id="WP_208715862.1">
    <property type="nucleotide sequence ID" value="NZ_CP024768.1"/>
</dbReference>
<evidence type="ECO:0000313" key="2">
    <source>
        <dbReference type="EMBL" id="QGY29929.1"/>
    </source>
</evidence>
<evidence type="ECO:0000256" key="1">
    <source>
        <dbReference type="SAM" id="Phobius"/>
    </source>
</evidence>
<organism evidence="2 3">
    <name type="scientific">Pantoea cypripedii</name>
    <name type="common">Pectobacterium cypripedii</name>
    <name type="synonym">Erwinia cypripedii</name>
    <dbReference type="NCBI Taxonomy" id="55209"/>
    <lineage>
        <taxon>Bacteria</taxon>
        <taxon>Pseudomonadati</taxon>
        <taxon>Pseudomonadota</taxon>
        <taxon>Gammaproteobacteria</taxon>
        <taxon>Enterobacterales</taxon>
        <taxon>Erwiniaceae</taxon>
        <taxon>Pantoea</taxon>
    </lineage>
</organism>
<dbReference type="Proteomes" id="UP000502005">
    <property type="component" value="Chromosome"/>
</dbReference>
<accession>A0A6B9GA67</accession>